<evidence type="ECO:0000256" key="3">
    <source>
        <dbReference type="PROSITE-ProRule" id="PRU00023"/>
    </source>
</evidence>
<organism evidence="5">
    <name type="scientific">Littorina littorea</name>
    <name type="common">Common periwinkle</name>
    <dbReference type="NCBI Taxonomy" id="31216"/>
    <lineage>
        <taxon>Eukaryota</taxon>
        <taxon>Metazoa</taxon>
        <taxon>Spiralia</taxon>
        <taxon>Lophotrochozoa</taxon>
        <taxon>Mollusca</taxon>
        <taxon>Gastropoda</taxon>
        <taxon>Caenogastropoda</taxon>
        <taxon>Littorinimorpha</taxon>
        <taxon>Littorinoidea</taxon>
        <taxon>Littorinidae</taxon>
        <taxon>Littorina</taxon>
    </lineage>
</organism>
<feature type="repeat" description="ANK" evidence="3">
    <location>
        <begin position="327"/>
        <end position="348"/>
    </location>
</feature>
<feature type="repeat" description="ANK" evidence="3">
    <location>
        <begin position="242"/>
        <end position="264"/>
    </location>
</feature>
<evidence type="ECO:0000256" key="2">
    <source>
        <dbReference type="ARBA" id="ARBA00023043"/>
    </source>
</evidence>
<dbReference type="InterPro" id="IPR002110">
    <property type="entry name" value="Ankyrin_rpt"/>
</dbReference>
<evidence type="ECO:0000313" key="5">
    <source>
        <dbReference type="EMBL" id="QNL15289.1"/>
    </source>
</evidence>
<dbReference type="PROSITE" id="PS50088">
    <property type="entry name" value="ANK_REPEAT"/>
    <property type="match status" value="4"/>
</dbReference>
<dbReference type="EMBL" id="MT683558">
    <property type="protein sequence ID" value="QNL15289.1"/>
    <property type="molecule type" value="mRNA"/>
</dbReference>
<feature type="region of interest" description="Disordered" evidence="4">
    <location>
        <begin position="1"/>
        <end position="34"/>
    </location>
</feature>
<dbReference type="Gene3D" id="1.25.40.20">
    <property type="entry name" value="Ankyrin repeat-containing domain"/>
    <property type="match status" value="1"/>
</dbReference>
<dbReference type="PRINTS" id="PR01415">
    <property type="entry name" value="ANKYRIN"/>
</dbReference>
<dbReference type="GO" id="GO:0005829">
    <property type="term" value="C:cytosol"/>
    <property type="evidence" value="ECO:0007669"/>
    <property type="project" value="TreeGrafter"/>
</dbReference>
<dbReference type="AlphaFoldDB" id="A0A7G8Z9Y0"/>
<keyword evidence="1" id="KW-0677">Repeat</keyword>
<protein>
    <submittedName>
        <fullName evidence="5">NF-kappa-B inhibitor alpha</fullName>
    </submittedName>
</protein>
<sequence length="421" mass="46822">MADLPRSDLETDTAPLKLRKDRRVPQLPYSSDEKQFSTMEDRVDSGVGYSLESQEFSALSFEGVREYLGTETGKVCQRQMTDTYNSPSTSSDNLTSSLQNQLRNLSIGDTDQTKDCVKSNRCDSGICDSGNFSVEEPFLVQSAFAECHLLSSVQYDSTFSTQELEELFSQDEDGDTHLHMSIIHLLPDVSLKIISLAPSYDCINIPNNLHQTPLHLAVATRQLLIVRRLMAAGASLDAPDHCGNTPLHIACREGLLDMVKFLLQPVLYQETLANTYQIPYQRVPQDLSIRNYDGYTCAHVALQNGHLDILQLLLVKGANVNEPDGKSGRTLLHMAADMGYQEALRLLMTQRDLNLNARTYGGLTAISLAHGRRLNDIVEWLYGNGADCSQLTEDSGESTDEEMNDFVYDDICINGQPVLLN</sequence>
<keyword evidence="2 3" id="KW-0040">ANK repeat</keyword>
<dbReference type="SMART" id="SM00248">
    <property type="entry name" value="ANK"/>
    <property type="match status" value="6"/>
</dbReference>
<evidence type="ECO:0000256" key="4">
    <source>
        <dbReference type="SAM" id="MobiDB-lite"/>
    </source>
</evidence>
<gene>
    <name evidence="5" type="primary">NFKBIA</name>
</gene>
<dbReference type="PROSITE" id="PS50297">
    <property type="entry name" value="ANK_REP_REGION"/>
    <property type="match status" value="4"/>
</dbReference>
<dbReference type="InterPro" id="IPR036770">
    <property type="entry name" value="Ankyrin_rpt-contain_sf"/>
</dbReference>
<dbReference type="InterPro" id="IPR051070">
    <property type="entry name" value="NF-kappa-B_inhibitor"/>
</dbReference>
<dbReference type="Pfam" id="PF12796">
    <property type="entry name" value="Ank_2"/>
    <property type="match status" value="2"/>
</dbReference>
<feature type="repeat" description="ANK" evidence="3">
    <location>
        <begin position="293"/>
        <end position="325"/>
    </location>
</feature>
<proteinExistence type="evidence at transcript level"/>
<evidence type="ECO:0000256" key="1">
    <source>
        <dbReference type="ARBA" id="ARBA00022737"/>
    </source>
</evidence>
<dbReference type="GO" id="GO:0071356">
    <property type="term" value="P:cellular response to tumor necrosis factor"/>
    <property type="evidence" value="ECO:0007669"/>
    <property type="project" value="TreeGrafter"/>
</dbReference>
<accession>A0A7G8Z9Y0</accession>
<dbReference type="PANTHER" id="PTHR46680">
    <property type="entry name" value="NF-KAPPA-B INHIBITOR ALPHA"/>
    <property type="match status" value="1"/>
</dbReference>
<feature type="repeat" description="ANK" evidence="3">
    <location>
        <begin position="209"/>
        <end position="241"/>
    </location>
</feature>
<dbReference type="PANTHER" id="PTHR46680:SF3">
    <property type="entry name" value="NF-KAPPA-B INHIBITOR CACTUS"/>
    <property type="match status" value="1"/>
</dbReference>
<name>A0A7G8Z9Y0_LITLI</name>
<dbReference type="SUPFAM" id="SSF48403">
    <property type="entry name" value="Ankyrin repeat"/>
    <property type="match status" value="1"/>
</dbReference>
<dbReference type="GO" id="GO:0051059">
    <property type="term" value="F:NF-kappaB binding"/>
    <property type="evidence" value="ECO:0007669"/>
    <property type="project" value="TreeGrafter"/>
</dbReference>
<reference evidence="5" key="1">
    <citation type="journal article" date="2020" name="Fish Shellfish">
        <title>Toll-like signaling pathway in the transcriptome of Littorina littorea.</title>
        <authorList>
            <person name="Gorbushin A.M."/>
        </authorList>
    </citation>
    <scope>NUCLEOTIDE SEQUENCE</scope>
    <source>
        <tissue evidence="5">Kidney</tissue>
    </source>
</reference>